<feature type="domain" description="Filamentous haemagglutinin FhaB/tRNA nuclease CdiA-like TPS" evidence="5">
    <location>
        <begin position="131"/>
        <end position="242"/>
    </location>
</feature>
<feature type="region of interest" description="Disordered" evidence="4">
    <location>
        <begin position="1"/>
        <end position="40"/>
    </location>
</feature>
<evidence type="ECO:0000256" key="2">
    <source>
        <dbReference type="ARBA" id="ARBA00022525"/>
    </source>
</evidence>
<organism evidence="6 7">
    <name type="scientific">Piscinibacterium candidicorallinum</name>
    <dbReference type="NCBI Taxonomy" id="1793872"/>
    <lineage>
        <taxon>Bacteria</taxon>
        <taxon>Pseudomonadati</taxon>
        <taxon>Pseudomonadota</taxon>
        <taxon>Betaproteobacteria</taxon>
        <taxon>Burkholderiales</taxon>
        <taxon>Piscinibacterium</taxon>
    </lineage>
</organism>
<dbReference type="InterPro" id="IPR011050">
    <property type="entry name" value="Pectin_lyase_fold/virulence"/>
</dbReference>
<reference evidence="7" key="1">
    <citation type="journal article" date="2019" name="Int. J. Syst. Evol. Microbiol.">
        <title>The Global Catalogue of Microorganisms (GCM) 10K type strain sequencing project: providing services to taxonomists for standard genome sequencing and annotation.</title>
        <authorList>
            <consortium name="The Broad Institute Genomics Platform"/>
            <consortium name="The Broad Institute Genome Sequencing Center for Infectious Disease"/>
            <person name="Wu L."/>
            <person name="Ma J."/>
        </authorList>
    </citation>
    <scope>NUCLEOTIDE SEQUENCE [LARGE SCALE GENOMIC DNA]</scope>
    <source>
        <strain evidence="7">KCTC 52168</strain>
    </source>
</reference>
<evidence type="ECO:0000313" key="6">
    <source>
        <dbReference type="EMBL" id="MFC3148159.1"/>
    </source>
</evidence>
<dbReference type="PANTHER" id="PTHR12338">
    <property type="entry name" value="AUTOTRANSPORTER"/>
    <property type="match status" value="1"/>
</dbReference>
<sequence length="2359" mass="225968">MSTPSGRASAPGSVSVRKTHRQVPAQHGAAPNRSASRQPNLAQAAAALNATPTRLSTALAGAFLISVSGVALAQTAPAVAPGRALPLGITPDALRGGLPALLQRGALPAAVIAPNASNTPLGVANPTRNLPSALPQGATVVNGQASFAQQGNRLTVTNTPGTIINWQQFNVGAGNVTWFNQQNAQSAVLNRVTGVDPSQILGTLGSNGRVFLVNPNGVVFGQGAMVDTAGLVVSTLDISNEDFKAGRLRFAGLPGAPSGEIKVDGVMRAQNGDVYIIGGNVSNEGLIQAPNGTVVLAAGQSVELAGRGLEGIRFEVGAGGEARNLGRIEGSAVGVFAGSLRHSGAIEATTLQRVGGEVRLVAQDITLASGSSTRATGELGGGTVNVGGGLRGQDASIPNARNTTVEAGAVVDVSATGRGNGGTAVIYATDLATIHGDLIARGGAQGGNGGFIETSGKKNLYMTGRVDAGAARGRAGTWLIDPAEMTIQGNAFGCYGGVNIICENTIESATANVLIEADYGVRTSGAFFNNDIRLPSNLDFTIRTANATTTSVYGGVDGINLLAYGGPVAIYTSGTGRISLQTHTSGASTAGVSITTGLLSAGTGGLEIRSNGATIDARSSGADWVSYGGLLVSGASRILTGESNSWSAQGDIKIERGAFSGLTRIDVGQQLNNPANGGSLSLSSSSGSISLEADVYARGQAGATDEAGGHGGALSLQAFSGSVNLVRGSINLQGGDGGTGSAGNNGTISFVAFPAPESAPTNGAQGQAGGLGGNLSIGARDASIANVFNINASGGNGGTGGQGGNVNPLAVSALTPGAGGNGGAGGTGGFVSVSTSGNFTLDGSIRADGGAGGAAGAAGNLRSGAPGTNPNAVRTGSGGTGGSFSASLGSVSTIGSTGSILVEGGASESGFGGGGGGINISSFTGTAFTVLQGGTLSARGGAVGQGATASGTQAGGGGFITVTADDIRIDGTLDASGGGQTDPVLRTTVYNSLRGGGGSIDLSYYGGRVGGPPATGILLGGTSILRVQGSSDLSTVSDSSPGASFLGQVSLRAGAAGVTQQTGATLVTPQLNLDSAGSVSLASAANALGVVRGTVLGNLDLAASGFVWFDGDRRMVLGWQNFYGGSNLDATGAVRVAAAPGTGIDIGEAVLGDSITLRADRFGASSQQSIILDARGATGLIDIGTSDSAFSTDPLRAFGASYAPTVRATLSSDTSVYGGAEDATTGMILHADEWSRMRGETLRLSGSNVVVAGPATVSLGSTPFSTLALTAVGGSITQSAALDLGAGQLQARSNGGDVLLQNAANRAGSVILAGERVRYTNTTQPNLSASIERANVDANVTTGGALNIDGTLTGALTAQSSGALTFGNLSAGSLQAVSGGAAIAQQAATTLSVTGSTQLNAGTAAITLANATNDFGGLVSATGGNVQLRDANALSAALSAAAATLTSAGSLAVSGSTSAGLTTTAGATSFGATTVGGALNTTASGAVTQTGALTVNGVTTLNAAANAVTLTNAANNFVGAVSVTGGAVQLADANALSATLNAASASLTAGGALTVTGSTTGSFASSSAALSFGTLNVGTTLGSTATGAVTQTGALSVGGTANVNAGANNITLANAANNFAGATTLTGGTVQVTDANALAAVINAANATVNAGGALSLAGAVSGNLAATAAGPLTQTAALSVGGTSVLNAGSNAITLANAGNDFGGTVTATGGAVQITDANALNVNLTAASGTLNAGGALGVTGSTSGALNTSSAGLSLGATTVGTDLNVVSSGAVTQTGALTVNGATTLNAGGNAVTLSNAANNFVGAVSATGGAVQIADVNALNVSLSAASATLSAGGALAVSGSTSGALSTSSAGLILDATTVGTDLTVSSTGAVTQTGAIRVTGNTTVSAGTNAVTLSNAANDFVGAVSASGSNVDLADANDLRVAITAADRVGLNAGGSITQSAAVTAQRVIATAGGSIDLSRADNRLGSLGGNAGGGVLARSTGAFTVGALDAAGNLVTLRGASLDLASTGDVLVLGGTQARTGAARIESSAGSLTLRGNGNAISAAGAMDLRADGALVIGDASGTGALTVSASSINAIATRGALSVGNSAGAFATSVSSTAGAISLRAGTTIDVLGGNAAGASTRINAVGTAGNPASVSLLAGSGITVSAGSGANAIASITAVNGASVTKQPGDQPDIAATAPNADGSSVSLTTTAGDIAILAGTGTDAFAQVGSLNSNSTQLIADGGSVRLSGQGNGSYAAALGQTVTVRVGAAGSLQLSPGTGTNADAVIVSVNRPVLPAGFRGGQAPTDSLTNGRTDAGIATLNRPPLDPSVIQNLLVSLGQGGSPFLPTGFGTNLPGNAPTETYDVCPK</sequence>
<evidence type="ECO:0000259" key="5">
    <source>
        <dbReference type="SMART" id="SM00912"/>
    </source>
</evidence>
<dbReference type="InterPro" id="IPR043709">
    <property type="entry name" value="DUF5649"/>
</dbReference>
<evidence type="ECO:0000256" key="1">
    <source>
        <dbReference type="ARBA" id="ARBA00004613"/>
    </source>
</evidence>
<dbReference type="InterPro" id="IPR012334">
    <property type="entry name" value="Pectin_lyas_fold"/>
</dbReference>
<proteinExistence type="predicted"/>
<keyword evidence="3" id="KW-0732">Signal</keyword>
<name>A0ABV7H2L5_9BURK</name>
<comment type="caution">
    <text evidence="6">The sequence shown here is derived from an EMBL/GenBank/DDBJ whole genome shotgun (WGS) entry which is preliminary data.</text>
</comment>
<dbReference type="RefSeq" id="WP_377303835.1">
    <property type="nucleotide sequence ID" value="NZ_CP180191.1"/>
</dbReference>
<protein>
    <submittedName>
        <fullName evidence="6">Filamentous hemagglutinin N-terminal domain-containing protein</fullName>
    </submittedName>
</protein>
<dbReference type="Proteomes" id="UP001595556">
    <property type="component" value="Unassembled WGS sequence"/>
</dbReference>
<dbReference type="PANTHER" id="PTHR12338:SF8">
    <property type="entry name" value="HEME_HEMOPEXIN-BINDING PROTEIN"/>
    <property type="match status" value="1"/>
</dbReference>
<keyword evidence="7" id="KW-1185">Reference proteome</keyword>
<dbReference type="SMART" id="SM00912">
    <property type="entry name" value="Haemagg_act"/>
    <property type="match status" value="1"/>
</dbReference>
<feature type="region of interest" description="Disordered" evidence="4">
    <location>
        <begin position="861"/>
        <end position="880"/>
    </location>
</feature>
<keyword evidence="2" id="KW-0964">Secreted</keyword>
<dbReference type="InterPro" id="IPR050909">
    <property type="entry name" value="Bact_Autotransporter_VF"/>
</dbReference>
<dbReference type="EMBL" id="JBHRTI010000004">
    <property type="protein sequence ID" value="MFC3148159.1"/>
    <property type="molecule type" value="Genomic_DNA"/>
</dbReference>
<dbReference type="Gene3D" id="2.160.20.10">
    <property type="entry name" value="Single-stranded right-handed beta-helix, Pectin lyase-like"/>
    <property type="match status" value="1"/>
</dbReference>
<dbReference type="NCBIfam" id="TIGR01901">
    <property type="entry name" value="adhes_NPXG"/>
    <property type="match status" value="1"/>
</dbReference>
<accession>A0ABV7H2L5</accession>
<dbReference type="Pfam" id="PF18886">
    <property type="entry name" value="DUF5649"/>
    <property type="match status" value="8"/>
</dbReference>
<comment type="subcellular location">
    <subcellularLocation>
        <location evidence="1">Secreted</location>
    </subcellularLocation>
</comment>
<evidence type="ECO:0000256" key="4">
    <source>
        <dbReference type="SAM" id="MobiDB-lite"/>
    </source>
</evidence>
<dbReference type="Pfam" id="PF05860">
    <property type="entry name" value="TPS"/>
    <property type="match status" value="1"/>
</dbReference>
<gene>
    <name evidence="6" type="ORF">ACFOEN_10940</name>
</gene>
<dbReference type="SUPFAM" id="SSF51126">
    <property type="entry name" value="Pectin lyase-like"/>
    <property type="match status" value="1"/>
</dbReference>
<evidence type="ECO:0000313" key="7">
    <source>
        <dbReference type="Proteomes" id="UP001595556"/>
    </source>
</evidence>
<dbReference type="InterPro" id="IPR008638">
    <property type="entry name" value="FhaB/CdiA-like_TPS"/>
</dbReference>
<evidence type="ECO:0000256" key="3">
    <source>
        <dbReference type="ARBA" id="ARBA00022729"/>
    </source>
</evidence>